<evidence type="ECO:0000256" key="3">
    <source>
        <dbReference type="ARBA" id="ARBA00022801"/>
    </source>
</evidence>
<name>A0A8X8YDQ0_SALSN</name>
<dbReference type="PROSITE" id="PS51194">
    <property type="entry name" value="HELICASE_CTER"/>
    <property type="match status" value="1"/>
</dbReference>
<dbReference type="GO" id="GO:0003724">
    <property type="term" value="F:RNA helicase activity"/>
    <property type="evidence" value="ECO:0007669"/>
    <property type="project" value="UniProtKB-EC"/>
</dbReference>
<dbReference type="InterPro" id="IPR050547">
    <property type="entry name" value="DEAD_box_RNA_helicases"/>
</dbReference>
<gene>
    <name evidence="9" type="ORF">SASPL_109175</name>
</gene>
<organism evidence="9">
    <name type="scientific">Salvia splendens</name>
    <name type="common">Scarlet sage</name>
    <dbReference type="NCBI Taxonomy" id="180675"/>
    <lineage>
        <taxon>Eukaryota</taxon>
        <taxon>Viridiplantae</taxon>
        <taxon>Streptophyta</taxon>
        <taxon>Embryophyta</taxon>
        <taxon>Tracheophyta</taxon>
        <taxon>Spermatophyta</taxon>
        <taxon>Magnoliopsida</taxon>
        <taxon>eudicotyledons</taxon>
        <taxon>Gunneridae</taxon>
        <taxon>Pentapetalae</taxon>
        <taxon>asterids</taxon>
        <taxon>lamiids</taxon>
        <taxon>Lamiales</taxon>
        <taxon>Lamiaceae</taxon>
        <taxon>Nepetoideae</taxon>
        <taxon>Mentheae</taxon>
        <taxon>Salviinae</taxon>
        <taxon>Salvia</taxon>
        <taxon>Salvia subgen. Calosphace</taxon>
        <taxon>core Calosphace</taxon>
    </lineage>
</organism>
<comment type="caution">
    <text evidence="9">The sequence shown here is derived from an EMBL/GenBank/DDBJ whole genome shotgun (WGS) entry which is preliminary data.</text>
</comment>
<dbReference type="AlphaFoldDB" id="A0A8X8YDQ0"/>
<evidence type="ECO:0000259" key="7">
    <source>
        <dbReference type="PROSITE" id="PS51192"/>
    </source>
</evidence>
<dbReference type="GO" id="GO:0016787">
    <property type="term" value="F:hydrolase activity"/>
    <property type="evidence" value="ECO:0007669"/>
    <property type="project" value="UniProtKB-KW"/>
</dbReference>
<feature type="domain" description="Helicase C-terminal" evidence="8">
    <location>
        <begin position="329"/>
        <end position="482"/>
    </location>
</feature>
<reference evidence="9" key="1">
    <citation type="submission" date="2018-01" db="EMBL/GenBank/DDBJ databases">
        <authorList>
            <person name="Mao J.F."/>
        </authorList>
    </citation>
    <scope>NUCLEOTIDE SEQUENCE</scope>
    <source>
        <strain evidence="9">Huo1</strain>
        <tissue evidence="9">Leaf</tissue>
    </source>
</reference>
<dbReference type="GO" id="GO:0003723">
    <property type="term" value="F:RNA binding"/>
    <property type="evidence" value="ECO:0007669"/>
    <property type="project" value="TreeGrafter"/>
</dbReference>
<keyword evidence="2" id="KW-0547">Nucleotide-binding</keyword>
<keyword evidence="10" id="KW-1185">Reference proteome</keyword>
<accession>A0A8X8YDQ0</accession>
<comment type="catalytic activity">
    <reaction evidence="6">
        <text>ATP + H2O = ADP + phosphate + H(+)</text>
        <dbReference type="Rhea" id="RHEA:13065"/>
        <dbReference type="ChEBI" id="CHEBI:15377"/>
        <dbReference type="ChEBI" id="CHEBI:15378"/>
        <dbReference type="ChEBI" id="CHEBI:30616"/>
        <dbReference type="ChEBI" id="CHEBI:43474"/>
        <dbReference type="ChEBI" id="CHEBI:456216"/>
        <dbReference type="EC" id="3.6.4.13"/>
    </reaction>
</comment>
<dbReference type="Pfam" id="PF00270">
    <property type="entry name" value="DEAD"/>
    <property type="match status" value="1"/>
</dbReference>
<evidence type="ECO:0000259" key="8">
    <source>
        <dbReference type="PROSITE" id="PS51194"/>
    </source>
</evidence>
<evidence type="ECO:0000313" key="9">
    <source>
        <dbReference type="EMBL" id="KAG6431100.1"/>
    </source>
</evidence>
<protein>
    <recommendedName>
        <fullName evidence="1">RNA helicase</fullName>
        <ecNumber evidence="1">3.6.4.13</ecNumber>
    </recommendedName>
</protein>
<evidence type="ECO:0000256" key="5">
    <source>
        <dbReference type="ARBA" id="ARBA00022840"/>
    </source>
</evidence>
<reference evidence="9" key="2">
    <citation type="submission" date="2020-08" db="EMBL/GenBank/DDBJ databases">
        <title>Plant Genome Project.</title>
        <authorList>
            <person name="Zhang R.-G."/>
        </authorList>
    </citation>
    <scope>NUCLEOTIDE SEQUENCE</scope>
    <source>
        <strain evidence="9">Huo1</strain>
        <tissue evidence="9">Leaf</tissue>
    </source>
</reference>
<evidence type="ECO:0000313" key="10">
    <source>
        <dbReference type="Proteomes" id="UP000298416"/>
    </source>
</evidence>
<dbReference type="PANTHER" id="PTHR47963">
    <property type="entry name" value="DEAD-BOX ATP-DEPENDENT RNA HELICASE 47, MITOCHONDRIAL"/>
    <property type="match status" value="1"/>
</dbReference>
<evidence type="ECO:0000256" key="4">
    <source>
        <dbReference type="ARBA" id="ARBA00022806"/>
    </source>
</evidence>
<keyword evidence="5" id="KW-0067">ATP-binding</keyword>
<dbReference type="EC" id="3.6.4.13" evidence="1"/>
<dbReference type="CDD" id="cd00268">
    <property type="entry name" value="DEADc"/>
    <property type="match status" value="1"/>
</dbReference>
<dbReference type="EMBL" id="PNBA02000003">
    <property type="protein sequence ID" value="KAG6431100.1"/>
    <property type="molecule type" value="Genomic_DNA"/>
</dbReference>
<sequence length="482" mass="54092">MASSFAAHTHPLSWTSSMKLLSHSFAPPNRKSSLLSYRRNRMSNCLSLSASVNSTVETNNICSTLLELCEGHVPDHVLQRQAFFWAEEVGYIVPTPVQNEALPVLFSGRDCVIHAQVNTIQIPVLLKCSGKTLAYLLLIFSVVNPQRSSVQAVIVVPTRELGMQVTKVARTLAAKSLQLENEQKSCTVMALLDGGTLRRHKSWLKVEPPVIVIATLRSLCQMLDKHILKLDALRVLVIDEVDFMFNSSKEVSSLKKLLTIHSSINSRQTVFASASIPQHRRFVYDCIQQKWTKANVVHVHVNPIEPMPLCLHHRYVICGNREKYSTLLQLLQSDSPLSAIIFVGEQSEKSKKAGNAPSTTLLIEFLRTSYGGCLELVLLEEDINFNQRATSITDLKQSGDYLLVATDIAGRGVDLPETTHIYNFDIPKDAINYLHRAGRTGRKPFSDSKCYVTSIISAEERFVLQRFENELKFHCEELLFSE</sequence>
<dbReference type="Proteomes" id="UP000298416">
    <property type="component" value="Unassembled WGS sequence"/>
</dbReference>
<dbReference type="InterPro" id="IPR044742">
    <property type="entry name" value="DEAD/DEAH_RhlB"/>
</dbReference>
<evidence type="ECO:0000256" key="2">
    <source>
        <dbReference type="ARBA" id="ARBA00022741"/>
    </source>
</evidence>
<dbReference type="SUPFAM" id="SSF52540">
    <property type="entry name" value="P-loop containing nucleoside triphosphate hydrolases"/>
    <property type="match status" value="1"/>
</dbReference>
<dbReference type="InterPro" id="IPR014001">
    <property type="entry name" value="Helicase_ATP-bd"/>
</dbReference>
<dbReference type="SMART" id="SM00487">
    <property type="entry name" value="DEXDc"/>
    <property type="match status" value="1"/>
</dbReference>
<dbReference type="PANTHER" id="PTHR47963:SF10">
    <property type="entry name" value="ATP-DEPENDENT RNA HELICASE DDX6_DHH1"/>
    <property type="match status" value="1"/>
</dbReference>
<dbReference type="InterPro" id="IPR027417">
    <property type="entry name" value="P-loop_NTPase"/>
</dbReference>
<dbReference type="InterPro" id="IPR011545">
    <property type="entry name" value="DEAD/DEAH_box_helicase_dom"/>
</dbReference>
<dbReference type="InterPro" id="IPR001650">
    <property type="entry name" value="Helicase_C-like"/>
</dbReference>
<dbReference type="SMART" id="SM00490">
    <property type="entry name" value="HELICc"/>
    <property type="match status" value="1"/>
</dbReference>
<dbReference type="GO" id="GO:0005524">
    <property type="term" value="F:ATP binding"/>
    <property type="evidence" value="ECO:0007669"/>
    <property type="project" value="UniProtKB-KW"/>
</dbReference>
<dbReference type="Gene3D" id="3.40.50.300">
    <property type="entry name" value="P-loop containing nucleotide triphosphate hydrolases"/>
    <property type="match status" value="2"/>
</dbReference>
<feature type="domain" description="Helicase ATP-binding" evidence="7">
    <location>
        <begin position="129"/>
        <end position="294"/>
    </location>
</feature>
<dbReference type="Pfam" id="PF00271">
    <property type="entry name" value="Helicase_C"/>
    <property type="match status" value="1"/>
</dbReference>
<dbReference type="PROSITE" id="PS51192">
    <property type="entry name" value="HELICASE_ATP_BIND_1"/>
    <property type="match status" value="1"/>
</dbReference>
<keyword evidence="3" id="KW-0378">Hydrolase</keyword>
<proteinExistence type="predicted"/>
<dbReference type="CDD" id="cd18787">
    <property type="entry name" value="SF2_C_DEAD"/>
    <property type="match status" value="1"/>
</dbReference>
<evidence type="ECO:0000256" key="6">
    <source>
        <dbReference type="ARBA" id="ARBA00047984"/>
    </source>
</evidence>
<keyword evidence="4" id="KW-0347">Helicase</keyword>
<evidence type="ECO:0000256" key="1">
    <source>
        <dbReference type="ARBA" id="ARBA00012552"/>
    </source>
</evidence>